<dbReference type="GO" id="GO:0061863">
    <property type="term" value="F:microtubule plus end polymerase"/>
    <property type="evidence" value="ECO:0007669"/>
    <property type="project" value="InterPro"/>
</dbReference>
<reference evidence="2" key="1">
    <citation type="journal article" date="2013" name="Science">
        <title>The Amborella genome and the evolution of flowering plants.</title>
        <authorList>
            <consortium name="Amborella Genome Project"/>
        </authorList>
    </citation>
    <scope>NUCLEOTIDE SEQUENCE [LARGE SCALE GENOMIC DNA]</scope>
</reference>
<dbReference type="GO" id="GO:0030951">
    <property type="term" value="P:establishment or maintenance of microtubule cytoskeleton polarity"/>
    <property type="evidence" value="ECO:0007669"/>
    <property type="project" value="InterPro"/>
</dbReference>
<proteinExistence type="predicted"/>
<keyword evidence="2" id="KW-1185">Reference proteome</keyword>
<evidence type="ECO:0000313" key="2">
    <source>
        <dbReference type="Proteomes" id="UP000017836"/>
    </source>
</evidence>
<accession>W1NVL6</accession>
<dbReference type="InterPro" id="IPR045110">
    <property type="entry name" value="XMAP215"/>
</dbReference>
<dbReference type="AlphaFoldDB" id="W1NVL6"/>
<name>W1NVL6_AMBTC</name>
<dbReference type="Proteomes" id="UP000017836">
    <property type="component" value="Unassembled WGS sequence"/>
</dbReference>
<protein>
    <submittedName>
        <fullName evidence="1">Uncharacterized protein</fullName>
    </submittedName>
</protein>
<dbReference type="EMBL" id="KI395040">
    <property type="protein sequence ID" value="ERM99305.1"/>
    <property type="molecule type" value="Genomic_DNA"/>
</dbReference>
<dbReference type="GO" id="GO:0007051">
    <property type="term" value="P:spindle organization"/>
    <property type="evidence" value="ECO:0007669"/>
    <property type="project" value="InterPro"/>
</dbReference>
<dbReference type="HOGENOM" id="CLU_1323842_0_0_1"/>
<dbReference type="GO" id="GO:0046785">
    <property type="term" value="P:microtubule polymerization"/>
    <property type="evidence" value="ECO:0007669"/>
    <property type="project" value="InterPro"/>
</dbReference>
<feature type="non-terminal residue" evidence="1">
    <location>
        <position position="208"/>
    </location>
</feature>
<sequence length="208" mass="22953">MVKTVLHELVKLRGTAITGHLSMVPIDLEPQPIILAHINLNLQTLAAARMLTPSGPIDKTQWGDSVYNGPSPATHSTDAQLKVDIFLQLHNASEAFRTFIRYGLEQMERNTAAGRTPSSMPMSTTPPPVAINLSSPKLALMSPVHLKQQHNVMKPHELTNNSLVVEVDDAATMSSRDVSSKRLMNAFSELRKQLPIPKVDRNEKYAFA</sequence>
<organism evidence="1 2">
    <name type="scientific">Amborella trichopoda</name>
    <dbReference type="NCBI Taxonomy" id="13333"/>
    <lineage>
        <taxon>Eukaryota</taxon>
        <taxon>Viridiplantae</taxon>
        <taxon>Streptophyta</taxon>
        <taxon>Embryophyta</taxon>
        <taxon>Tracheophyta</taxon>
        <taxon>Spermatophyta</taxon>
        <taxon>Magnoliopsida</taxon>
        <taxon>Amborellales</taxon>
        <taxon>Amborellaceae</taxon>
        <taxon>Amborella</taxon>
    </lineage>
</organism>
<evidence type="ECO:0000313" key="1">
    <source>
        <dbReference type="EMBL" id="ERM99305.1"/>
    </source>
</evidence>
<dbReference type="Gramene" id="ERM99305">
    <property type="protein sequence ID" value="ERM99305"/>
    <property type="gene ID" value="AMTR_s00092p00177270"/>
</dbReference>
<dbReference type="eggNOG" id="KOG1820">
    <property type="taxonomic scope" value="Eukaryota"/>
</dbReference>
<dbReference type="STRING" id="13333.W1NVL6"/>
<dbReference type="PANTHER" id="PTHR12609">
    <property type="entry name" value="MICROTUBULE ASSOCIATED PROTEIN XMAP215"/>
    <property type="match status" value="1"/>
</dbReference>
<gene>
    <name evidence="1" type="ORF">AMTR_s00092p00177270</name>
</gene>
<dbReference type="GO" id="GO:0051010">
    <property type="term" value="F:microtubule plus-end binding"/>
    <property type="evidence" value="ECO:0007669"/>
    <property type="project" value="InterPro"/>
</dbReference>